<comment type="caution">
    <text evidence="1">The sequence shown here is derived from an EMBL/GenBank/DDBJ whole genome shotgun (WGS) entry which is preliminary data.</text>
</comment>
<organism evidence="1 2">
    <name type="scientific">Colletotrichum liriopes</name>
    <dbReference type="NCBI Taxonomy" id="708192"/>
    <lineage>
        <taxon>Eukaryota</taxon>
        <taxon>Fungi</taxon>
        <taxon>Dikarya</taxon>
        <taxon>Ascomycota</taxon>
        <taxon>Pezizomycotina</taxon>
        <taxon>Sordariomycetes</taxon>
        <taxon>Hypocreomycetidae</taxon>
        <taxon>Glomerellales</taxon>
        <taxon>Glomerellaceae</taxon>
        <taxon>Colletotrichum</taxon>
        <taxon>Colletotrichum spaethianum species complex</taxon>
    </lineage>
</organism>
<protein>
    <submittedName>
        <fullName evidence="1">Uncharacterized protein</fullName>
    </submittedName>
</protein>
<gene>
    <name evidence="1" type="ORF">ColLi_09635</name>
</gene>
<sequence length="103" mass="11612">MKWVSVSILSGIVGEVAKQTARHDLSLGEDVTAHLVHRSWPLRTLKTTKARPLAVEENTVVHAFQLMSQNDVRVDNIKLSKEEHQNLRFLAESLDEAPLPFLC</sequence>
<reference evidence="1 2" key="1">
    <citation type="submission" date="2021-07" db="EMBL/GenBank/DDBJ databases">
        <title>Genome data of Colletotrichum spaethianum.</title>
        <authorList>
            <person name="Utami Y.D."/>
            <person name="Hiruma K."/>
        </authorList>
    </citation>
    <scope>NUCLEOTIDE SEQUENCE [LARGE SCALE GENOMIC DNA]</scope>
    <source>
        <strain evidence="1 2">MAFF 242679</strain>
    </source>
</reference>
<dbReference type="EMBL" id="BPPX01000023">
    <property type="protein sequence ID" value="GJC86797.1"/>
    <property type="molecule type" value="Genomic_DNA"/>
</dbReference>
<dbReference type="Proteomes" id="UP001055172">
    <property type="component" value="Unassembled WGS sequence"/>
</dbReference>
<evidence type="ECO:0000313" key="2">
    <source>
        <dbReference type="Proteomes" id="UP001055172"/>
    </source>
</evidence>
<dbReference type="AlphaFoldDB" id="A0AA37GTQ0"/>
<keyword evidence="2" id="KW-1185">Reference proteome</keyword>
<evidence type="ECO:0000313" key="1">
    <source>
        <dbReference type="EMBL" id="GJC86797.1"/>
    </source>
</evidence>
<proteinExistence type="predicted"/>
<accession>A0AA37GTQ0</accession>
<name>A0AA37GTQ0_9PEZI</name>